<keyword evidence="1" id="KW-0106">Calcium</keyword>
<feature type="transmembrane region" description="Helical" evidence="2">
    <location>
        <begin position="177"/>
        <end position="196"/>
    </location>
</feature>
<keyword evidence="2" id="KW-1133">Transmembrane helix</keyword>
<feature type="domain" description="EF-hand" evidence="3">
    <location>
        <begin position="48"/>
        <end position="83"/>
    </location>
</feature>
<protein>
    <recommendedName>
        <fullName evidence="3">EF-hand domain-containing protein</fullName>
    </recommendedName>
</protein>
<reference evidence="4 5" key="1">
    <citation type="journal article" date="2013" name="Curr. Biol.">
        <title>The Genome of the Foraminiferan Reticulomyxa filosa.</title>
        <authorList>
            <person name="Glockner G."/>
            <person name="Hulsmann N."/>
            <person name="Schleicher M."/>
            <person name="Noegel A.A."/>
            <person name="Eichinger L."/>
            <person name="Gallinger C."/>
            <person name="Pawlowski J."/>
            <person name="Sierra R."/>
            <person name="Euteneuer U."/>
            <person name="Pillet L."/>
            <person name="Moustafa A."/>
            <person name="Platzer M."/>
            <person name="Groth M."/>
            <person name="Szafranski K."/>
            <person name="Schliwa M."/>
        </authorList>
    </citation>
    <scope>NUCLEOTIDE SEQUENCE [LARGE SCALE GENOMIC DNA]</scope>
</reference>
<dbReference type="GO" id="GO:0005509">
    <property type="term" value="F:calcium ion binding"/>
    <property type="evidence" value="ECO:0007669"/>
    <property type="project" value="InterPro"/>
</dbReference>
<dbReference type="InterPro" id="IPR011992">
    <property type="entry name" value="EF-hand-dom_pair"/>
</dbReference>
<dbReference type="OrthoDB" id="2096280at2759"/>
<dbReference type="InterPro" id="IPR002048">
    <property type="entry name" value="EF_hand_dom"/>
</dbReference>
<comment type="caution">
    <text evidence="4">The sequence shown here is derived from an EMBL/GenBank/DDBJ whole genome shotgun (WGS) entry which is preliminary data.</text>
</comment>
<keyword evidence="2" id="KW-0472">Membrane</keyword>
<dbReference type="Gene3D" id="1.10.238.10">
    <property type="entry name" value="EF-hand"/>
    <property type="match status" value="2"/>
</dbReference>
<dbReference type="AlphaFoldDB" id="X6MCG1"/>
<organism evidence="4 5">
    <name type="scientific">Reticulomyxa filosa</name>
    <dbReference type="NCBI Taxonomy" id="46433"/>
    <lineage>
        <taxon>Eukaryota</taxon>
        <taxon>Sar</taxon>
        <taxon>Rhizaria</taxon>
        <taxon>Retaria</taxon>
        <taxon>Foraminifera</taxon>
        <taxon>Monothalamids</taxon>
        <taxon>Reticulomyxidae</taxon>
        <taxon>Reticulomyxa</taxon>
    </lineage>
</organism>
<dbReference type="EMBL" id="ASPP01023206">
    <property type="protein sequence ID" value="ETO10725.1"/>
    <property type="molecule type" value="Genomic_DNA"/>
</dbReference>
<evidence type="ECO:0000259" key="3">
    <source>
        <dbReference type="PROSITE" id="PS50222"/>
    </source>
</evidence>
<dbReference type="PROSITE" id="PS00018">
    <property type="entry name" value="EF_HAND_1"/>
    <property type="match status" value="1"/>
</dbReference>
<dbReference type="InterPro" id="IPR018247">
    <property type="entry name" value="EF_Hand_1_Ca_BS"/>
</dbReference>
<evidence type="ECO:0000256" key="2">
    <source>
        <dbReference type="SAM" id="Phobius"/>
    </source>
</evidence>
<keyword evidence="2" id="KW-0812">Transmembrane</keyword>
<name>X6MCG1_RETFI</name>
<gene>
    <name evidence="4" type="ORF">RFI_26652</name>
</gene>
<dbReference type="SUPFAM" id="SSF47473">
    <property type="entry name" value="EF-hand"/>
    <property type="match status" value="1"/>
</dbReference>
<evidence type="ECO:0000256" key="1">
    <source>
        <dbReference type="ARBA" id="ARBA00022837"/>
    </source>
</evidence>
<evidence type="ECO:0000313" key="5">
    <source>
        <dbReference type="Proteomes" id="UP000023152"/>
    </source>
</evidence>
<accession>X6MCG1</accession>
<dbReference type="Proteomes" id="UP000023152">
    <property type="component" value="Unassembled WGS sequence"/>
</dbReference>
<keyword evidence="5" id="KW-1185">Reference proteome</keyword>
<evidence type="ECO:0000313" key="4">
    <source>
        <dbReference type="EMBL" id="ETO10725.1"/>
    </source>
</evidence>
<sequence length="198" mass="23102">MPERERNNKPLELTDEELRAMFEDWSGGQGYIDMKTLFNAVRQSKVPVSEHQLMEFFYRCDVNEDGKIDFIEFEVCHIAYTFVSFFLLFKYIQIEYSFTTKQIKHFIQQEEHAIRHIFEELDIDNAGKVNTERLKEAMHANAARLRMDEKTLDDWVDTVSQALPETSAIDNSFRMTITLSATLSLLTITIVAMVTISI</sequence>
<dbReference type="PROSITE" id="PS50222">
    <property type="entry name" value="EF_HAND_2"/>
    <property type="match status" value="2"/>
</dbReference>
<feature type="domain" description="EF-hand" evidence="3">
    <location>
        <begin position="109"/>
        <end position="144"/>
    </location>
</feature>
<proteinExistence type="predicted"/>
<feature type="non-terminal residue" evidence="4">
    <location>
        <position position="198"/>
    </location>
</feature>